<protein>
    <submittedName>
        <fullName evidence="5">Translation initiation factor Sui1</fullName>
    </submittedName>
</protein>
<dbReference type="FunFam" id="3.30.780.10:FF:000002">
    <property type="entry name" value="Stress response translation initiation inhibitor"/>
    <property type="match status" value="1"/>
</dbReference>
<dbReference type="PANTHER" id="PTHR12789">
    <property type="entry name" value="DENSITY-REGULATED PROTEIN HOMOLOG"/>
    <property type="match status" value="1"/>
</dbReference>
<dbReference type="AlphaFoldDB" id="A0A380A8D7"/>
<dbReference type="GO" id="GO:0006417">
    <property type="term" value="P:regulation of translation"/>
    <property type="evidence" value="ECO:0007669"/>
    <property type="project" value="UniProtKB-KW"/>
</dbReference>
<dbReference type="InterPro" id="IPR001950">
    <property type="entry name" value="SUI1"/>
</dbReference>
<feature type="domain" description="SUI1" evidence="4">
    <location>
        <begin position="35"/>
        <end position="101"/>
    </location>
</feature>
<dbReference type="GO" id="GO:0003743">
    <property type="term" value="F:translation initiation factor activity"/>
    <property type="evidence" value="ECO:0007669"/>
    <property type="project" value="UniProtKB-KW"/>
</dbReference>
<dbReference type="NCBIfam" id="NF006536">
    <property type="entry name" value="PRK09019.1"/>
    <property type="match status" value="1"/>
</dbReference>
<dbReference type="PROSITE" id="PS50296">
    <property type="entry name" value="SUI1"/>
    <property type="match status" value="1"/>
</dbReference>
<evidence type="ECO:0000256" key="1">
    <source>
        <dbReference type="ARBA" id="ARBA00005422"/>
    </source>
</evidence>
<dbReference type="GO" id="GO:0003729">
    <property type="term" value="F:mRNA binding"/>
    <property type="evidence" value="ECO:0007669"/>
    <property type="project" value="TreeGrafter"/>
</dbReference>
<dbReference type="EMBL" id="UGYV01000001">
    <property type="protein sequence ID" value="SUI76183.1"/>
    <property type="molecule type" value="Genomic_DNA"/>
</dbReference>
<dbReference type="PIRSF" id="PIRSF037511">
    <property type="entry name" value="Transl_init_SUI1_pro"/>
    <property type="match status" value="1"/>
</dbReference>
<evidence type="ECO:0000259" key="4">
    <source>
        <dbReference type="PROSITE" id="PS50296"/>
    </source>
</evidence>
<gene>
    <name evidence="5" type="primary">yciH</name>
    <name evidence="5" type="ORF">NCTC10736_01857</name>
</gene>
<dbReference type="SUPFAM" id="SSF55159">
    <property type="entry name" value="eIF1-like"/>
    <property type="match status" value="1"/>
</dbReference>
<evidence type="ECO:0000256" key="2">
    <source>
        <dbReference type="ARBA" id="ARBA00022845"/>
    </source>
</evidence>
<dbReference type="GO" id="GO:0002188">
    <property type="term" value="P:translation reinitiation"/>
    <property type="evidence" value="ECO:0007669"/>
    <property type="project" value="TreeGrafter"/>
</dbReference>
<dbReference type="GO" id="GO:0001731">
    <property type="term" value="P:formation of translation preinitiation complex"/>
    <property type="evidence" value="ECO:0007669"/>
    <property type="project" value="TreeGrafter"/>
</dbReference>
<dbReference type="PANTHER" id="PTHR12789:SF0">
    <property type="entry name" value="DENSITY-REGULATED PROTEIN"/>
    <property type="match status" value="1"/>
</dbReference>
<dbReference type="InterPro" id="IPR005872">
    <property type="entry name" value="SUI1_arc_bac"/>
</dbReference>
<keyword evidence="2" id="KW-0810">Translation regulation</keyword>
<sequence length="109" mass="11777">MKTDPNVSLVYSTDKGRINAEPVVALIPESDGVVRIYRDSKGRKGKGVSIISGLGLDDSALKILAQTLKKQCGCGGTVKDFTIEVQTDNREQLKLLLEKLNYKVKLAGG</sequence>
<keyword evidence="5" id="KW-0396">Initiation factor</keyword>
<accession>A0A380A8D7</accession>
<comment type="similarity">
    <text evidence="1">Belongs to the SUI1 family.</text>
</comment>
<name>A0A380A8D7_9GAMM</name>
<evidence type="ECO:0000313" key="6">
    <source>
        <dbReference type="Proteomes" id="UP000255061"/>
    </source>
</evidence>
<reference evidence="5 6" key="1">
    <citation type="submission" date="2018-06" db="EMBL/GenBank/DDBJ databases">
        <authorList>
            <consortium name="Pathogen Informatics"/>
            <person name="Doyle S."/>
        </authorList>
    </citation>
    <scope>NUCLEOTIDE SEQUENCE [LARGE SCALE GENOMIC DNA]</scope>
    <source>
        <strain evidence="5 6">NCTC10736</strain>
    </source>
</reference>
<dbReference type="RefSeq" id="WP_115406060.1">
    <property type="nucleotide sequence ID" value="NZ_UGYV01000001.1"/>
</dbReference>
<dbReference type="CDD" id="cd11567">
    <property type="entry name" value="YciH_like"/>
    <property type="match status" value="1"/>
</dbReference>
<proteinExistence type="inferred from homology"/>
<evidence type="ECO:0000256" key="3">
    <source>
        <dbReference type="ARBA" id="ARBA00022917"/>
    </source>
</evidence>
<dbReference type="InterPro" id="IPR050318">
    <property type="entry name" value="DENR/SUI1_TIF"/>
</dbReference>
<dbReference type="Proteomes" id="UP000255061">
    <property type="component" value="Unassembled WGS sequence"/>
</dbReference>
<organism evidence="5 6">
    <name type="scientific">Shewanella morhuae</name>
    <dbReference type="NCBI Taxonomy" id="365591"/>
    <lineage>
        <taxon>Bacteria</taxon>
        <taxon>Pseudomonadati</taxon>
        <taxon>Pseudomonadota</taxon>
        <taxon>Gammaproteobacteria</taxon>
        <taxon>Alteromonadales</taxon>
        <taxon>Shewanellaceae</taxon>
        <taxon>Shewanella</taxon>
    </lineage>
</organism>
<keyword evidence="3" id="KW-0648">Protein biosynthesis</keyword>
<dbReference type="Pfam" id="PF01253">
    <property type="entry name" value="SUI1"/>
    <property type="match status" value="1"/>
</dbReference>
<evidence type="ECO:0000313" key="5">
    <source>
        <dbReference type="EMBL" id="SUI76183.1"/>
    </source>
</evidence>
<dbReference type="InterPro" id="IPR036877">
    <property type="entry name" value="SUI1_dom_sf"/>
</dbReference>
<dbReference type="Gene3D" id="3.30.780.10">
    <property type="entry name" value="SUI1-like domain"/>
    <property type="match status" value="1"/>
</dbReference>